<dbReference type="EMBL" id="MN739774">
    <property type="protein sequence ID" value="QHT25694.1"/>
    <property type="molecule type" value="Genomic_DNA"/>
</dbReference>
<proteinExistence type="predicted"/>
<dbReference type="AlphaFoldDB" id="A0A6C0E9A9"/>
<reference evidence="1" key="1">
    <citation type="journal article" date="2020" name="Nature">
        <title>Giant virus diversity and host interactions through global metagenomics.</title>
        <authorList>
            <person name="Schulz F."/>
            <person name="Roux S."/>
            <person name="Paez-Espino D."/>
            <person name="Jungbluth S."/>
            <person name="Walsh D.A."/>
            <person name="Denef V.J."/>
            <person name="McMahon K.D."/>
            <person name="Konstantinidis K.T."/>
            <person name="Eloe-Fadrosh E.A."/>
            <person name="Kyrpides N.C."/>
            <person name="Woyke T."/>
        </authorList>
    </citation>
    <scope>NUCLEOTIDE SEQUENCE</scope>
    <source>
        <strain evidence="1">GVMAG-M-3300023179-27</strain>
    </source>
</reference>
<evidence type="ECO:0000313" key="1">
    <source>
        <dbReference type="EMBL" id="QHT25694.1"/>
    </source>
</evidence>
<protein>
    <submittedName>
        <fullName evidence="1">Uncharacterized protein</fullName>
    </submittedName>
</protein>
<accession>A0A6C0E9A9</accession>
<name>A0A6C0E9A9_9ZZZZ</name>
<organism evidence="1">
    <name type="scientific">viral metagenome</name>
    <dbReference type="NCBI Taxonomy" id="1070528"/>
    <lineage>
        <taxon>unclassified sequences</taxon>
        <taxon>metagenomes</taxon>
        <taxon>organismal metagenomes</taxon>
    </lineage>
</organism>
<sequence>MVEMIAGSEFKRLTNNMKFYQLLYKHDESNHNDFVSKNESYSILNPIYFMQRH</sequence>